<evidence type="ECO:0000313" key="7">
    <source>
        <dbReference type="EMBL" id="KXB41569.1"/>
    </source>
</evidence>
<evidence type="ECO:0000256" key="1">
    <source>
        <dbReference type="ARBA" id="ARBA00000073"/>
    </source>
</evidence>
<dbReference type="InterPro" id="IPR020103">
    <property type="entry name" value="PsdUridine_synth_cat_dom_sf"/>
</dbReference>
<dbReference type="GO" id="GO:0001522">
    <property type="term" value="P:pseudouridine synthesis"/>
    <property type="evidence" value="ECO:0007669"/>
    <property type="project" value="InterPro"/>
</dbReference>
<comment type="catalytic activity">
    <reaction evidence="1">
        <text>a uridine in RNA = a pseudouridine in RNA</text>
        <dbReference type="Rhea" id="RHEA:48348"/>
        <dbReference type="Rhea" id="RHEA-COMP:12068"/>
        <dbReference type="Rhea" id="RHEA-COMP:12069"/>
        <dbReference type="ChEBI" id="CHEBI:65314"/>
        <dbReference type="ChEBI" id="CHEBI:65315"/>
    </reaction>
</comment>
<gene>
    <name evidence="7" type="ORF">HMPREF1872_00659</name>
</gene>
<dbReference type="AlphaFoldDB" id="A0A133YED3"/>
<comment type="similarity">
    <text evidence="2">Belongs to the pseudouridine synthase RluA family.</text>
</comment>
<dbReference type="Proteomes" id="UP000070080">
    <property type="component" value="Unassembled WGS sequence"/>
</dbReference>
<keyword evidence="8" id="KW-1185">Reference proteome</keyword>
<proteinExistence type="inferred from homology"/>
<dbReference type="PANTHER" id="PTHR21600:SF83">
    <property type="entry name" value="PSEUDOURIDYLATE SYNTHASE RPUSD4, MITOCHONDRIAL"/>
    <property type="match status" value="1"/>
</dbReference>
<dbReference type="InterPro" id="IPR050188">
    <property type="entry name" value="RluA_PseudoU_synthase"/>
</dbReference>
<dbReference type="STRING" id="1497955.HMPREF1872_00659"/>
<evidence type="ECO:0000313" key="8">
    <source>
        <dbReference type="Proteomes" id="UP000070080"/>
    </source>
</evidence>
<dbReference type="Pfam" id="PF00849">
    <property type="entry name" value="PseudoU_synth_2"/>
    <property type="match status" value="1"/>
</dbReference>
<dbReference type="Gene3D" id="3.30.2350.10">
    <property type="entry name" value="Pseudouridine synthase"/>
    <property type="match status" value="1"/>
</dbReference>
<evidence type="ECO:0000256" key="5">
    <source>
        <dbReference type="ARBA" id="ARBA00033164"/>
    </source>
</evidence>
<name>A0A133YED3_9FIRM</name>
<reference evidence="8" key="1">
    <citation type="submission" date="2016-01" db="EMBL/GenBank/DDBJ databases">
        <authorList>
            <person name="Mitreva M."/>
            <person name="Pepin K.H."/>
            <person name="Mihindukulasuriya K.A."/>
            <person name="Fulton R."/>
            <person name="Fronick C."/>
            <person name="O'Laughlin M."/>
            <person name="Miner T."/>
            <person name="Herter B."/>
            <person name="Rosa B.A."/>
            <person name="Cordes M."/>
            <person name="Tomlinson C."/>
            <person name="Wollam A."/>
            <person name="Palsikar V.B."/>
            <person name="Mardis E.R."/>
            <person name="Wilson R.K."/>
        </authorList>
    </citation>
    <scope>NUCLEOTIDE SEQUENCE [LARGE SCALE GENOMIC DNA]</scope>
    <source>
        <strain evidence="8">KA00274</strain>
    </source>
</reference>
<dbReference type="PANTHER" id="PTHR21600">
    <property type="entry name" value="MITOCHONDRIAL RNA PSEUDOURIDINE SYNTHASE"/>
    <property type="match status" value="1"/>
</dbReference>
<evidence type="ECO:0000256" key="4">
    <source>
        <dbReference type="ARBA" id="ARBA00031870"/>
    </source>
</evidence>
<evidence type="ECO:0000259" key="6">
    <source>
        <dbReference type="Pfam" id="PF00849"/>
    </source>
</evidence>
<dbReference type="EMBL" id="LSCV01000012">
    <property type="protein sequence ID" value="KXB41569.1"/>
    <property type="molecule type" value="Genomic_DNA"/>
</dbReference>
<protein>
    <recommendedName>
        <fullName evidence="4">RNA pseudouridylate synthase</fullName>
    </recommendedName>
    <alternativeName>
        <fullName evidence="5">RNA-uridine isomerase</fullName>
    </alternativeName>
</protein>
<keyword evidence="3" id="KW-0413">Isomerase</keyword>
<sequence length="278" mass="31921">MTDLAVRVKKLVSERLEAKQSPLPVVYEDNHLLAVCKYPFVLSQADGSSKLETLNLERMYIRQESERQGRPKLGNIYLVACHRLDYTVGGVLLLAKTEKTAKRMQSAIKSRQLAKSYIAITEANHLALAKLKAKEIEEGLYHLENYLAKDEEHLKARIWQASSSNVPANYKKASLTMRLLAEYKDAFIWQISLETGRFHQIRAQLANVNLPLLGDYKYNQAQAQKSTFVSPLLWAYELEFEHPVKKINIKLQAWPEAFCFQAYANFPYADYLAIRSNH</sequence>
<dbReference type="GO" id="GO:0009982">
    <property type="term" value="F:pseudouridine synthase activity"/>
    <property type="evidence" value="ECO:0007669"/>
    <property type="project" value="InterPro"/>
</dbReference>
<organism evidence="7 8">
    <name type="scientific">Amygdalobacter nucleatus</name>
    <dbReference type="NCBI Taxonomy" id="3029274"/>
    <lineage>
        <taxon>Bacteria</taxon>
        <taxon>Bacillati</taxon>
        <taxon>Bacillota</taxon>
        <taxon>Clostridia</taxon>
        <taxon>Eubacteriales</taxon>
        <taxon>Oscillospiraceae</taxon>
        <taxon>Amygdalobacter</taxon>
    </lineage>
</organism>
<evidence type="ECO:0000256" key="3">
    <source>
        <dbReference type="ARBA" id="ARBA00023235"/>
    </source>
</evidence>
<evidence type="ECO:0000256" key="2">
    <source>
        <dbReference type="ARBA" id="ARBA00010876"/>
    </source>
</evidence>
<comment type="caution">
    <text evidence="7">The sequence shown here is derived from an EMBL/GenBank/DDBJ whole genome shotgun (WGS) entry which is preliminary data.</text>
</comment>
<dbReference type="InterPro" id="IPR006145">
    <property type="entry name" value="PsdUridine_synth_RsuA/RluA"/>
</dbReference>
<dbReference type="CDD" id="cd02869">
    <property type="entry name" value="PseudoU_synth_RluA_like"/>
    <property type="match status" value="1"/>
</dbReference>
<accession>A0A133YED3</accession>
<dbReference type="RefSeq" id="WP_315574210.1">
    <property type="nucleotide sequence ID" value="NZ_JARFNM010000001.1"/>
</dbReference>
<dbReference type="SUPFAM" id="SSF55120">
    <property type="entry name" value="Pseudouridine synthase"/>
    <property type="match status" value="1"/>
</dbReference>
<feature type="domain" description="Pseudouridine synthase RsuA/RluA-like" evidence="6">
    <location>
        <begin position="31"/>
        <end position="206"/>
    </location>
</feature>
<dbReference type="GO" id="GO:0003723">
    <property type="term" value="F:RNA binding"/>
    <property type="evidence" value="ECO:0007669"/>
    <property type="project" value="InterPro"/>
</dbReference>
<dbReference type="GO" id="GO:0006396">
    <property type="term" value="P:RNA processing"/>
    <property type="evidence" value="ECO:0007669"/>
    <property type="project" value="UniProtKB-ARBA"/>
</dbReference>
<dbReference type="GO" id="GO:0140098">
    <property type="term" value="F:catalytic activity, acting on RNA"/>
    <property type="evidence" value="ECO:0007669"/>
    <property type="project" value="UniProtKB-ARBA"/>
</dbReference>